<keyword evidence="5" id="KW-1185">Reference proteome</keyword>
<evidence type="ECO:0000256" key="2">
    <source>
        <dbReference type="ARBA" id="ARBA00022614"/>
    </source>
</evidence>
<sequence length="458" mass="50992">MQLKLPSRSSAKWRHKYLQDPATICSTVNYRLQNIIPRLASTLGEFVSTPTVNAIISAIRKRQVVHRLYLGASSLGDAGCVRLFEFLASPAGLHCREGITELFLTKNEIGAQGLLAVAAFLRGNTVLRELCLSGNPLSTDPDVIAEFTSALNSSHLCTLQILHSSSLGDSFAQVFLSQLTTPYLRELDLSATNMTRAIVPTLADYVRSTRCRLERLQCNANSLTLGGACKIVSAIEEGYSLRSVRLADLHIDDHAAAVGAEDRTIGWQGCNRALSAVLERNSIYISRVKVESLALLRYSRALFLRSGTGATKSGVHKFASLSLRSRNSRSSNAPSPFFDLPAELQQEIISYLAPSLSHQQRMRIIYYAANARTLFHPIRPSNGVRTKQLEARVQTGLGRRLVPQQGQTFEGSWRPPIWWECCCSADLRPSCRCLRRWKREMRDIWLTQVACNTYEHVL</sequence>
<comment type="caution">
    <text evidence="4">The sequence shown here is derived from an EMBL/GenBank/DDBJ whole genome shotgun (WGS) entry which is preliminary data.</text>
</comment>
<organism evidence="4 5">
    <name type="scientific">Boletus reticuloceps</name>
    <dbReference type="NCBI Taxonomy" id="495285"/>
    <lineage>
        <taxon>Eukaryota</taxon>
        <taxon>Fungi</taxon>
        <taxon>Dikarya</taxon>
        <taxon>Basidiomycota</taxon>
        <taxon>Agaricomycotina</taxon>
        <taxon>Agaricomycetes</taxon>
        <taxon>Agaricomycetidae</taxon>
        <taxon>Boletales</taxon>
        <taxon>Boletineae</taxon>
        <taxon>Boletaceae</taxon>
        <taxon>Boletoideae</taxon>
        <taxon>Boletus</taxon>
    </lineage>
</organism>
<dbReference type="GO" id="GO:0031267">
    <property type="term" value="F:small GTPase binding"/>
    <property type="evidence" value="ECO:0007669"/>
    <property type="project" value="TreeGrafter"/>
</dbReference>
<name>A0A8I2YVK9_9AGAM</name>
<evidence type="ECO:0000256" key="1">
    <source>
        <dbReference type="ARBA" id="ARBA00022468"/>
    </source>
</evidence>
<protein>
    <recommendedName>
        <fullName evidence="6">RNI-like protein</fullName>
    </recommendedName>
</protein>
<evidence type="ECO:0000256" key="3">
    <source>
        <dbReference type="ARBA" id="ARBA00022737"/>
    </source>
</evidence>
<keyword evidence="1" id="KW-0343">GTPase activation</keyword>
<evidence type="ECO:0008006" key="6">
    <source>
        <dbReference type="Google" id="ProtNLM"/>
    </source>
</evidence>
<dbReference type="OrthoDB" id="120976at2759"/>
<dbReference type="Proteomes" id="UP000683000">
    <property type="component" value="Unassembled WGS sequence"/>
</dbReference>
<proteinExistence type="predicted"/>
<dbReference type="GO" id="GO:0005634">
    <property type="term" value="C:nucleus"/>
    <property type="evidence" value="ECO:0007669"/>
    <property type="project" value="TreeGrafter"/>
</dbReference>
<keyword evidence="3" id="KW-0677">Repeat</keyword>
<dbReference type="AlphaFoldDB" id="A0A8I2YVK9"/>
<dbReference type="PANTHER" id="PTHR24113">
    <property type="entry name" value="RAN GTPASE-ACTIVATING PROTEIN 1"/>
    <property type="match status" value="1"/>
</dbReference>
<evidence type="ECO:0000313" key="4">
    <source>
        <dbReference type="EMBL" id="KAG6377452.1"/>
    </source>
</evidence>
<dbReference type="GO" id="GO:0005829">
    <property type="term" value="C:cytosol"/>
    <property type="evidence" value="ECO:0007669"/>
    <property type="project" value="TreeGrafter"/>
</dbReference>
<dbReference type="PANTHER" id="PTHR24113:SF12">
    <property type="entry name" value="RAN GTPASE-ACTIVATING PROTEIN 1"/>
    <property type="match status" value="1"/>
</dbReference>
<reference evidence="4" key="1">
    <citation type="submission" date="2021-03" db="EMBL/GenBank/DDBJ databases">
        <title>Evolutionary innovations through gain and loss of genes in the ectomycorrhizal Boletales.</title>
        <authorList>
            <person name="Wu G."/>
            <person name="Miyauchi S."/>
            <person name="Morin E."/>
            <person name="Yang Z.-L."/>
            <person name="Xu J."/>
            <person name="Martin F.M."/>
        </authorList>
    </citation>
    <scope>NUCLEOTIDE SEQUENCE</scope>
    <source>
        <strain evidence="4">BR01</strain>
    </source>
</reference>
<keyword evidence="2" id="KW-0433">Leucine-rich repeat</keyword>
<gene>
    <name evidence="4" type="ORF">JVT61DRAFT_15258</name>
</gene>
<dbReference type="GO" id="GO:0005096">
    <property type="term" value="F:GTPase activator activity"/>
    <property type="evidence" value="ECO:0007669"/>
    <property type="project" value="UniProtKB-KW"/>
</dbReference>
<dbReference type="EMBL" id="JAGFBS010000009">
    <property type="protein sequence ID" value="KAG6377452.1"/>
    <property type="molecule type" value="Genomic_DNA"/>
</dbReference>
<dbReference type="SUPFAM" id="SSF52047">
    <property type="entry name" value="RNI-like"/>
    <property type="match status" value="1"/>
</dbReference>
<evidence type="ECO:0000313" key="5">
    <source>
        <dbReference type="Proteomes" id="UP000683000"/>
    </source>
</evidence>
<dbReference type="Gene3D" id="3.80.10.10">
    <property type="entry name" value="Ribonuclease Inhibitor"/>
    <property type="match status" value="1"/>
</dbReference>
<dbReference type="GO" id="GO:0006913">
    <property type="term" value="P:nucleocytoplasmic transport"/>
    <property type="evidence" value="ECO:0007669"/>
    <property type="project" value="TreeGrafter"/>
</dbReference>
<accession>A0A8I2YVK9</accession>
<dbReference type="GO" id="GO:0048471">
    <property type="term" value="C:perinuclear region of cytoplasm"/>
    <property type="evidence" value="ECO:0007669"/>
    <property type="project" value="TreeGrafter"/>
</dbReference>
<dbReference type="InterPro" id="IPR027038">
    <property type="entry name" value="RanGap"/>
</dbReference>
<dbReference type="InterPro" id="IPR032675">
    <property type="entry name" value="LRR_dom_sf"/>
</dbReference>